<evidence type="ECO:0000313" key="3">
    <source>
        <dbReference type="Proteomes" id="UP001374803"/>
    </source>
</evidence>
<keyword evidence="3" id="KW-1185">Reference proteome</keyword>
<dbReference type="EMBL" id="CP089983">
    <property type="protein sequence ID" value="WXB09902.1"/>
    <property type="molecule type" value="Genomic_DNA"/>
</dbReference>
<evidence type="ECO:0000313" key="2">
    <source>
        <dbReference type="EMBL" id="WXB09902.1"/>
    </source>
</evidence>
<dbReference type="RefSeq" id="WP_394839575.1">
    <property type="nucleotide sequence ID" value="NZ_CP089929.1"/>
</dbReference>
<evidence type="ECO:0000256" key="1">
    <source>
        <dbReference type="SAM" id="Phobius"/>
    </source>
</evidence>
<proteinExistence type="predicted"/>
<keyword evidence="1" id="KW-0472">Membrane</keyword>
<keyword evidence="1" id="KW-0812">Transmembrane</keyword>
<accession>A0ABZ2LGN3</accession>
<reference evidence="2" key="1">
    <citation type="submission" date="2021-12" db="EMBL/GenBank/DDBJ databases">
        <title>Discovery of the Pendulisporaceae a myxobacterial family with distinct sporulation behavior and unique specialized metabolism.</title>
        <authorList>
            <person name="Garcia R."/>
            <person name="Popoff A."/>
            <person name="Bader C.D."/>
            <person name="Loehr J."/>
            <person name="Walesch S."/>
            <person name="Walt C."/>
            <person name="Boldt J."/>
            <person name="Bunk B."/>
            <person name="Haeckl F.J.F.P.J."/>
            <person name="Gunesch A.P."/>
            <person name="Birkelbach J."/>
            <person name="Nuebel U."/>
            <person name="Pietschmann T."/>
            <person name="Bach T."/>
            <person name="Mueller R."/>
        </authorList>
    </citation>
    <scope>NUCLEOTIDE SEQUENCE</scope>
    <source>
        <strain evidence="2">MSr11367</strain>
    </source>
</reference>
<organism evidence="2 3">
    <name type="scientific">Pendulispora rubella</name>
    <dbReference type="NCBI Taxonomy" id="2741070"/>
    <lineage>
        <taxon>Bacteria</taxon>
        <taxon>Pseudomonadati</taxon>
        <taxon>Myxococcota</taxon>
        <taxon>Myxococcia</taxon>
        <taxon>Myxococcales</taxon>
        <taxon>Sorangiineae</taxon>
        <taxon>Pendulisporaceae</taxon>
        <taxon>Pendulispora</taxon>
    </lineage>
</organism>
<dbReference type="Proteomes" id="UP001374803">
    <property type="component" value="Chromosome"/>
</dbReference>
<name>A0ABZ2LGN3_9BACT</name>
<feature type="transmembrane region" description="Helical" evidence="1">
    <location>
        <begin position="49"/>
        <end position="65"/>
    </location>
</feature>
<gene>
    <name evidence="2" type="ORF">LVJ94_22070</name>
</gene>
<feature type="transmembrane region" description="Helical" evidence="1">
    <location>
        <begin position="72"/>
        <end position="95"/>
    </location>
</feature>
<sequence>MRGQDLLDLTSVLLSLFGSAAVVFAIVRWDERRLPDEQLERAWPGSTRLLAPLAFGPMCLPVHFWRTRRSVLGTLLGVVYAAAVLLLNFVLVSLLEQLLI</sequence>
<protein>
    <submittedName>
        <fullName evidence="2">Uncharacterized protein</fullName>
    </submittedName>
</protein>
<keyword evidence="1" id="KW-1133">Transmembrane helix</keyword>